<proteinExistence type="predicted"/>
<reference evidence="2" key="1">
    <citation type="submission" date="2023-04" db="EMBL/GenBank/DDBJ databases">
        <authorList>
            <consortium name="ELIXIR-Norway"/>
        </authorList>
    </citation>
    <scope>NUCLEOTIDE SEQUENCE [LARGE SCALE GENOMIC DNA]</scope>
</reference>
<evidence type="ECO:0000313" key="3">
    <source>
        <dbReference type="Proteomes" id="UP001176941"/>
    </source>
</evidence>
<evidence type="ECO:0000313" key="2">
    <source>
        <dbReference type="EMBL" id="CAI9170017.1"/>
    </source>
</evidence>
<protein>
    <submittedName>
        <fullName evidence="2">Uncharacterized protein</fullName>
    </submittedName>
</protein>
<feature type="compositionally biased region" description="Polar residues" evidence="1">
    <location>
        <begin position="21"/>
        <end position="34"/>
    </location>
</feature>
<name>A0ABN8Z805_RANTA</name>
<sequence>MLLVPCPWGLDPRPTRVDASTRVNLGSTRPNPQETEMVLGTGSAPFQAVRPRSSPQREGVPSWGGCVPLAWRLSLGGGPSSPEEQSGPRWLLWDPLPKLLLPLAAQPALGRI</sequence>
<evidence type="ECO:0000256" key="1">
    <source>
        <dbReference type="SAM" id="MobiDB-lite"/>
    </source>
</evidence>
<accession>A0ABN8Z805</accession>
<dbReference type="Proteomes" id="UP001176941">
    <property type="component" value="Chromosome 3"/>
</dbReference>
<feature type="region of interest" description="Disordered" evidence="1">
    <location>
        <begin position="13"/>
        <end position="38"/>
    </location>
</feature>
<keyword evidence="3" id="KW-1185">Reference proteome</keyword>
<dbReference type="EMBL" id="OX459939">
    <property type="protein sequence ID" value="CAI9170017.1"/>
    <property type="molecule type" value="Genomic_DNA"/>
</dbReference>
<organism evidence="2 3">
    <name type="scientific">Rangifer tarandus platyrhynchus</name>
    <name type="common">Svalbard reindeer</name>
    <dbReference type="NCBI Taxonomy" id="3082113"/>
    <lineage>
        <taxon>Eukaryota</taxon>
        <taxon>Metazoa</taxon>
        <taxon>Chordata</taxon>
        <taxon>Craniata</taxon>
        <taxon>Vertebrata</taxon>
        <taxon>Euteleostomi</taxon>
        <taxon>Mammalia</taxon>
        <taxon>Eutheria</taxon>
        <taxon>Laurasiatheria</taxon>
        <taxon>Artiodactyla</taxon>
        <taxon>Ruminantia</taxon>
        <taxon>Pecora</taxon>
        <taxon>Cervidae</taxon>
        <taxon>Odocoileinae</taxon>
        <taxon>Rangifer</taxon>
    </lineage>
</organism>
<gene>
    <name evidence="2" type="ORF">MRATA1EN1_LOCUS18979</name>
</gene>